<dbReference type="InterPro" id="IPR050189">
    <property type="entry name" value="MFS_Efflux_Transporters"/>
</dbReference>
<sequence length="382" mass="40662">MHQERTGFSWPLFILMASITFIAILSELMPSGVLPQMAEGFGITEAQAGGFVGQYAIASAFCGIPIISATVEWDRKKLLMLLLIGFCLANLVIGLLPIYWLAVLARILGGICAGALWPMISAYGMSLVKPKDQGKAVAVIMAGTTVGMSLGLPLMTWIGTRFSFHLEFIVMAIFIALVAFLCQIFLPHVPGEKRSRSNSPLTMLKNKGVLLVVLLTVLAVVANYGVYTYITNLVKAIDYPGIGLAQILFGLGSILSVVLAGIFIDHYLRWVCAGMLASAALAMACFYFLSSTGIHHLAFVLWGLGFGALVTLFQTAVTRQVSQGTAVATSLQSAAFNFSIMIGSTVGGWLLATSSSGAIVLMALALLMLGLVISLSTKTYLS</sequence>
<reference evidence="9 11" key="1">
    <citation type="journal article" date="2016" name="Genome Announc.">
        <title>Complete Genome Sequences of Aerococcus christensenii CCUG 28831T, Aerococcus sanguinicola CCUG 43001T, Aerococcus urinae CCUG 36881T, Aerococcus urinaeequi CCUG 28094T, Aerococcus urinaehominis CCUG 42038 BT, and Aerococcus viridans CCUG 4311T.</title>
        <authorList>
            <person name="Carkaci D."/>
            <person name="Dargis R."/>
            <person name="Nielsen X.C."/>
            <person name="Skovgaard O."/>
            <person name="Fuursted K."/>
            <person name="Christensen J.J."/>
        </authorList>
    </citation>
    <scope>NUCLEOTIDE SEQUENCE [LARGE SCALE GENOMIC DNA]</scope>
    <source>
        <strain evidence="9 11">CCUG43001</strain>
    </source>
</reference>
<feature type="transmembrane region" description="Helical" evidence="7">
    <location>
        <begin position="270"/>
        <end position="289"/>
    </location>
</feature>
<keyword evidence="5 7" id="KW-1133">Transmembrane helix</keyword>
<proteinExistence type="predicted"/>
<gene>
    <name evidence="9" type="ORF">AWM72_06415</name>
    <name evidence="10" type="ORF">CYJ28_10080</name>
</gene>
<keyword evidence="11" id="KW-1185">Reference proteome</keyword>
<evidence type="ECO:0000256" key="4">
    <source>
        <dbReference type="ARBA" id="ARBA00022692"/>
    </source>
</evidence>
<dbReference type="PANTHER" id="PTHR43124">
    <property type="entry name" value="PURINE EFFLUX PUMP PBUE"/>
    <property type="match status" value="1"/>
</dbReference>
<dbReference type="EMBL" id="CP014160">
    <property type="protein sequence ID" value="AMB94420.1"/>
    <property type="molecule type" value="Genomic_DNA"/>
</dbReference>
<dbReference type="InterPro" id="IPR011701">
    <property type="entry name" value="MFS"/>
</dbReference>
<evidence type="ECO:0000313" key="11">
    <source>
        <dbReference type="Proteomes" id="UP000069912"/>
    </source>
</evidence>
<evidence type="ECO:0000259" key="8">
    <source>
        <dbReference type="PROSITE" id="PS50850"/>
    </source>
</evidence>
<dbReference type="OrthoDB" id="2810795at2"/>
<reference evidence="10 12" key="3">
    <citation type="submission" date="2017-12" db="EMBL/GenBank/DDBJ databases">
        <title>Phylogenetic diversity of female urinary microbiome.</title>
        <authorList>
            <person name="Thomas-White K."/>
            <person name="Wolfe A.J."/>
        </authorList>
    </citation>
    <scope>NUCLEOTIDE SEQUENCE [LARGE SCALE GENOMIC DNA]</scope>
    <source>
        <strain evidence="10 12">UMB0139</strain>
    </source>
</reference>
<feature type="transmembrane region" description="Helical" evidence="7">
    <location>
        <begin position="52"/>
        <end position="71"/>
    </location>
</feature>
<dbReference type="PROSITE" id="PS50850">
    <property type="entry name" value="MFS"/>
    <property type="match status" value="1"/>
</dbReference>
<reference evidence="11" key="2">
    <citation type="submission" date="2016-01" db="EMBL/GenBank/DDBJ databases">
        <title>Six Aerococcus type strain genome sequencing and assembly using PacBio and Illumina Hiseq.</title>
        <authorList>
            <person name="Carkaci D."/>
            <person name="Dargis R."/>
            <person name="Nielsen X.C."/>
            <person name="Skovgaard O."/>
            <person name="Fuursted K."/>
            <person name="Christensen J.J."/>
        </authorList>
    </citation>
    <scope>NUCLEOTIDE SEQUENCE [LARGE SCALE GENOMIC DNA]</scope>
    <source>
        <strain evidence="11">CCUG43001</strain>
    </source>
</reference>
<dbReference type="GO" id="GO:0005886">
    <property type="term" value="C:plasma membrane"/>
    <property type="evidence" value="ECO:0007669"/>
    <property type="project" value="UniProtKB-SubCell"/>
</dbReference>
<evidence type="ECO:0000256" key="2">
    <source>
        <dbReference type="ARBA" id="ARBA00022448"/>
    </source>
</evidence>
<dbReference type="Gene3D" id="1.20.1250.20">
    <property type="entry name" value="MFS general substrate transporter like domains"/>
    <property type="match status" value="1"/>
</dbReference>
<dbReference type="EMBL" id="PKGY01000009">
    <property type="protein sequence ID" value="PKZ20471.1"/>
    <property type="molecule type" value="Genomic_DNA"/>
</dbReference>
<feature type="transmembrane region" description="Helical" evidence="7">
    <location>
        <begin position="295"/>
        <end position="313"/>
    </location>
</feature>
<evidence type="ECO:0000256" key="5">
    <source>
        <dbReference type="ARBA" id="ARBA00022989"/>
    </source>
</evidence>
<evidence type="ECO:0000256" key="3">
    <source>
        <dbReference type="ARBA" id="ARBA00022475"/>
    </source>
</evidence>
<keyword evidence="6 7" id="KW-0472">Membrane</keyword>
<feature type="transmembrane region" description="Helical" evidence="7">
    <location>
        <begin position="334"/>
        <end position="352"/>
    </location>
</feature>
<dbReference type="InterPro" id="IPR020846">
    <property type="entry name" value="MFS_dom"/>
</dbReference>
<feature type="transmembrane region" description="Helical" evidence="7">
    <location>
        <begin position="12"/>
        <end position="32"/>
    </location>
</feature>
<dbReference type="GO" id="GO:0022857">
    <property type="term" value="F:transmembrane transporter activity"/>
    <property type="evidence" value="ECO:0007669"/>
    <property type="project" value="InterPro"/>
</dbReference>
<evidence type="ECO:0000313" key="9">
    <source>
        <dbReference type="EMBL" id="AMB94420.1"/>
    </source>
</evidence>
<feature type="transmembrane region" description="Helical" evidence="7">
    <location>
        <begin position="164"/>
        <end position="187"/>
    </location>
</feature>
<dbReference type="Proteomes" id="UP000069912">
    <property type="component" value="Chromosome"/>
</dbReference>
<keyword evidence="3" id="KW-1003">Cell membrane</keyword>
<dbReference type="PANTHER" id="PTHR43124:SF3">
    <property type="entry name" value="CHLORAMPHENICOL EFFLUX PUMP RV0191"/>
    <property type="match status" value="1"/>
</dbReference>
<dbReference type="Proteomes" id="UP000234239">
    <property type="component" value="Unassembled WGS sequence"/>
</dbReference>
<organism evidence="9 11">
    <name type="scientific">Aerococcus sanguinicola</name>
    <dbReference type="NCBI Taxonomy" id="119206"/>
    <lineage>
        <taxon>Bacteria</taxon>
        <taxon>Bacillati</taxon>
        <taxon>Bacillota</taxon>
        <taxon>Bacilli</taxon>
        <taxon>Lactobacillales</taxon>
        <taxon>Aerococcaceae</taxon>
        <taxon>Aerococcus</taxon>
    </lineage>
</organism>
<evidence type="ECO:0000313" key="10">
    <source>
        <dbReference type="EMBL" id="PKZ20471.1"/>
    </source>
</evidence>
<dbReference type="InterPro" id="IPR036259">
    <property type="entry name" value="MFS_trans_sf"/>
</dbReference>
<dbReference type="KEGG" id="asan:AWM72_06415"/>
<feature type="domain" description="Major facilitator superfamily (MFS) profile" evidence="8">
    <location>
        <begin position="12"/>
        <end position="380"/>
    </location>
</feature>
<dbReference type="GeneID" id="92903697"/>
<dbReference type="RefSeq" id="WP_067975049.1">
    <property type="nucleotide sequence ID" value="NZ_CAJHKM010000008.1"/>
</dbReference>
<comment type="subcellular location">
    <subcellularLocation>
        <location evidence="1">Cell membrane</location>
        <topology evidence="1">Multi-pass membrane protein</topology>
    </subcellularLocation>
</comment>
<name>A0A109RF38_9LACT</name>
<feature type="transmembrane region" description="Helical" evidence="7">
    <location>
        <begin position="358"/>
        <end position="377"/>
    </location>
</feature>
<dbReference type="SUPFAM" id="SSF103473">
    <property type="entry name" value="MFS general substrate transporter"/>
    <property type="match status" value="1"/>
</dbReference>
<feature type="transmembrane region" description="Helical" evidence="7">
    <location>
        <begin position="137"/>
        <end position="158"/>
    </location>
</feature>
<dbReference type="CDD" id="cd17324">
    <property type="entry name" value="MFS_NepI_like"/>
    <property type="match status" value="1"/>
</dbReference>
<evidence type="ECO:0000256" key="1">
    <source>
        <dbReference type="ARBA" id="ARBA00004651"/>
    </source>
</evidence>
<evidence type="ECO:0000256" key="6">
    <source>
        <dbReference type="ARBA" id="ARBA00023136"/>
    </source>
</evidence>
<evidence type="ECO:0000256" key="7">
    <source>
        <dbReference type="SAM" id="Phobius"/>
    </source>
</evidence>
<dbReference type="AlphaFoldDB" id="A0A109RF38"/>
<accession>A0A109RF38</accession>
<feature type="transmembrane region" description="Helical" evidence="7">
    <location>
        <begin position="107"/>
        <end position="125"/>
    </location>
</feature>
<feature type="transmembrane region" description="Helical" evidence="7">
    <location>
        <begin position="208"/>
        <end position="230"/>
    </location>
</feature>
<protein>
    <submittedName>
        <fullName evidence="9">MFS transporter</fullName>
    </submittedName>
</protein>
<evidence type="ECO:0000313" key="12">
    <source>
        <dbReference type="Proteomes" id="UP000234239"/>
    </source>
</evidence>
<dbReference type="Pfam" id="PF07690">
    <property type="entry name" value="MFS_1"/>
    <property type="match status" value="1"/>
</dbReference>
<feature type="transmembrane region" description="Helical" evidence="7">
    <location>
        <begin position="242"/>
        <end position="263"/>
    </location>
</feature>
<keyword evidence="2" id="KW-0813">Transport</keyword>
<keyword evidence="4 7" id="KW-0812">Transmembrane</keyword>
<feature type="transmembrane region" description="Helical" evidence="7">
    <location>
        <begin position="78"/>
        <end position="101"/>
    </location>
</feature>